<dbReference type="Pfam" id="PF05899">
    <property type="entry name" value="Cupin_3"/>
    <property type="match status" value="1"/>
</dbReference>
<evidence type="ECO:0000259" key="1">
    <source>
        <dbReference type="Pfam" id="PF05899"/>
    </source>
</evidence>
<comment type="caution">
    <text evidence="2">The sequence shown here is derived from an EMBL/GenBank/DDBJ whole genome shotgun (WGS) entry which is preliminary data.</text>
</comment>
<proteinExistence type="predicted"/>
<reference evidence="2" key="1">
    <citation type="submission" date="2020-06" db="EMBL/GenBank/DDBJ databases">
        <title>WGS assembly of Ceratodon purpureus strain R40.</title>
        <authorList>
            <person name="Carey S.B."/>
            <person name="Jenkins J."/>
            <person name="Shu S."/>
            <person name="Lovell J.T."/>
            <person name="Sreedasyam A."/>
            <person name="Maumus F."/>
            <person name="Tiley G.P."/>
            <person name="Fernandez-Pozo N."/>
            <person name="Barry K."/>
            <person name="Chen C."/>
            <person name="Wang M."/>
            <person name="Lipzen A."/>
            <person name="Daum C."/>
            <person name="Saski C.A."/>
            <person name="Payton A.C."/>
            <person name="Mcbreen J.C."/>
            <person name="Conrad R.E."/>
            <person name="Kollar L.M."/>
            <person name="Olsson S."/>
            <person name="Huttunen S."/>
            <person name="Landis J.B."/>
            <person name="Wickett N.J."/>
            <person name="Johnson M.G."/>
            <person name="Rensing S.A."/>
            <person name="Grimwood J."/>
            <person name="Schmutz J."/>
            <person name="Mcdaniel S.F."/>
        </authorList>
    </citation>
    <scope>NUCLEOTIDE SEQUENCE</scope>
    <source>
        <strain evidence="2">R40</strain>
    </source>
</reference>
<name>A0A8T0HAQ2_CERPU</name>
<evidence type="ECO:0000313" key="2">
    <source>
        <dbReference type="EMBL" id="KAG0566192.1"/>
    </source>
</evidence>
<dbReference type="InterPro" id="IPR014710">
    <property type="entry name" value="RmlC-like_jellyroll"/>
</dbReference>
<dbReference type="AlphaFoldDB" id="A0A8T0HAQ2"/>
<accession>A0A8T0HAQ2</accession>
<dbReference type="InterPro" id="IPR011051">
    <property type="entry name" value="RmlC_Cupin_sf"/>
</dbReference>
<dbReference type="CDD" id="cd02227">
    <property type="entry name" value="cupin_TM1112-like"/>
    <property type="match status" value="1"/>
</dbReference>
<dbReference type="Gene3D" id="2.60.120.10">
    <property type="entry name" value="Jelly Rolls"/>
    <property type="match status" value="1"/>
</dbReference>
<dbReference type="EMBL" id="CM026428">
    <property type="protein sequence ID" value="KAG0566192.1"/>
    <property type="molecule type" value="Genomic_DNA"/>
</dbReference>
<dbReference type="PANTHER" id="PTHR33271">
    <property type="entry name" value="OS04G0445200 PROTEIN"/>
    <property type="match status" value="1"/>
</dbReference>
<protein>
    <recommendedName>
        <fullName evidence="1">(S)-ureidoglycine aminohydrolase cupin domain-containing protein</fullName>
    </recommendedName>
</protein>
<dbReference type="Proteomes" id="UP000822688">
    <property type="component" value="Chromosome 7"/>
</dbReference>
<keyword evidence="3" id="KW-1185">Reference proteome</keyword>
<dbReference type="SUPFAM" id="SSF51182">
    <property type="entry name" value="RmlC-like cupins"/>
    <property type="match status" value="1"/>
</dbReference>
<gene>
    <name evidence="2" type="ORF">KC19_7G044900</name>
</gene>
<organism evidence="2 3">
    <name type="scientific">Ceratodon purpureus</name>
    <name type="common">Fire moss</name>
    <name type="synonym">Dicranum purpureum</name>
    <dbReference type="NCBI Taxonomy" id="3225"/>
    <lineage>
        <taxon>Eukaryota</taxon>
        <taxon>Viridiplantae</taxon>
        <taxon>Streptophyta</taxon>
        <taxon>Embryophyta</taxon>
        <taxon>Bryophyta</taxon>
        <taxon>Bryophytina</taxon>
        <taxon>Bryopsida</taxon>
        <taxon>Dicranidae</taxon>
        <taxon>Pseudoditrichales</taxon>
        <taxon>Ditrichaceae</taxon>
        <taxon>Ceratodon</taxon>
    </lineage>
</organism>
<dbReference type="InterPro" id="IPR008579">
    <property type="entry name" value="UGlyAH_Cupin_dom"/>
</dbReference>
<dbReference type="PANTHER" id="PTHR33271:SF22">
    <property type="entry name" value="OS04G0445200 PROTEIN"/>
    <property type="match status" value="1"/>
</dbReference>
<evidence type="ECO:0000313" key="3">
    <source>
        <dbReference type="Proteomes" id="UP000822688"/>
    </source>
</evidence>
<feature type="domain" description="(S)-ureidoglycine aminohydrolase cupin" evidence="1">
    <location>
        <begin position="123"/>
        <end position="196"/>
    </location>
</feature>
<sequence length="200" mass="22074">MASACSQKTRLGHAIFDMTISAAPQSPQIHNLHNHQNHRNNLQTQIHQSVLEAADLRCILSTVGLQGNYLRGPGGVLVCTRSGRARSVTSVRASMAESGTAGSRVEEKLGVRIERGPSEARLQELGIRSWPKWGCQASKFPWTYDGKETCYLLKGKVKVYPEGSSDFVEFGAGDLVVFPKGMSCTWEVSEAVDKHYEFEY</sequence>